<proteinExistence type="predicted"/>
<dbReference type="STRING" id="313596.RB2501_00116"/>
<dbReference type="InterPro" id="IPR007318">
    <property type="entry name" value="Phopholipid_MeTrfase"/>
</dbReference>
<keyword evidence="3 5" id="KW-1133">Transmembrane helix</keyword>
<feature type="transmembrane region" description="Helical" evidence="5">
    <location>
        <begin position="40"/>
        <end position="62"/>
    </location>
</feature>
<keyword evidence="4 5" id="KW-0472">Membrane</keyword>
<evidence type="ECO:0000256" key="3">
    <source>
        <dbReference type="ARBA" id="ARBA00022989"/>
    </source>
</evidence>
<name>A4CNG6_ROBBH</name>
<dbReference type="eggNOG" id="COG2020">
    <property type="taxonomic scope" value="Bacteria"/>
</dbReference>
<comment type="subcellular location">
    <subcellularLocation>
        <location evidence="1">Endomembrane system</location>
        <topology evidence="1">Multi-pass membrane protein</topology>
    </subcellularLocation>
</comment>
<reference evidence="6 7" key="1">
    <citation type="journal article" date="2009" name="J. Bacteriol.">
        <title>Complete genome sequence of Robiginitalea biformata HTCC2501.</title>
        <authorList>
            <person name="Oh H.M."/>
            <person name="Giovannoni S.J."/>
            <person name="Lee K."/>
            <person name="Ferriera S."/>
            <person name="Johnson J."/>
            <person name="Cho J.C."/>
        </authorList>
    </citation>
    <scope>NUCLEOTIDE SEQUENCE [LARGE SCALE GENOMIC DNA]</scope>
    <source>
        <strain evidence="7">ATCC BAA-864 / HTCC2501 / KCTC 12146</strain>
    </source>
</reference>
<evidence type="ECO:0000256" key="2">
    <source>
        <dbReference type="ARBA" id="ARBA00022692"/>
    </source>
</evidence>
<evidence type="ECO:0000256" key="5">
    <source>
        <dbReference type="SAM" id="Phobius"/>
    </source>
</evidence>
<dbReference type="Proteomes" id="UP000009049">
    <property type="component" value="Chromosome"/>
</dbReference>
<dbReference type="PANTHER" id="PTHR12714">
    <property type="entry name" value="PROTEIN-S ISOPRENYLCYSTEINE O-METHYLTRANSFERASE"/>
    <property type="match status" value="1"/>
</dbReference>
<dbReference type="OrthoDB" id="9809773at2"/>
<dbReference type="EMBL" id="CP001712">
    <property type="protein sequence ID" value="EAR14433.1"/>
    <property type="molecule type" value="Genomic_DNA"/>
</dbReference>
<feature type="transmembrane region" description="Helical" evidence="5">
    <location>
        <begin position="91"/>
        <end position="122"/>
    </location>
</feature>
<dbReference type="Pfam" id="PF04191">
    <property type="entry name" value="PEMT"/>
    <property type="match status" value="1"/>
</dbReference>
<evidence type="ECO:0008006" key="8">
    <source>
        <dbReference type="Google" id="ProtNLM"/>
    </source>
</evidence>
<protein>
    <recommendedName>
        <fullName evidence="8">Protein-S-isoprenylcysteine methyltransferase</fullName>
    </recommendedName>
</protein>
<dbReference type="GO" id="GO:0016740">
    <property type="term" value="F:transferase activity"/>
    <property type="evidence" value="ECO:0007669"/>
    <property type="project" value="UniProtKB-ARBA"/>
</dbReference>
<evidence type="ECO:0000256" key="4">
    <source>
        <dbReference type="ARBA" id="ARBA00023136"/>
    </source>
</evidence>
<organism evidence="6 7">
    <name type="scientific">Robiginitalea biformata (strain ATCC BAA-864 / DSM 15991 / KCTC 12146 / HTCC2501)</name>
    <dbReference type="NCBI Taxonomy" id="313596"/>
    <lineage>
        <taxon>Bacteria</taxon>
        <taxon>Pseudomonadati</taxon>
        <taxon>Bacteroidota</taxon>
        <taxon>Flavobacteriia</taxon>
        <taxon>Flavobacteriales</taxon>
        <taxon>Flavobacteriaceae</taxon>
        <taxon>Robiginitalea</taxon>
    </lineage>
</organism>
<evidence type="ECO:0000313" key="7">
    <source>
        <dbReference type="Proteomes" id="UP000009049"/>
    </source>
</evidence>
<dbReference type="AlphaFoldDB" id="A4CNG6"/>
<dbReference type="Gene3D" id="1.20.120.1630">
    <property type="match status" value="1"/>
</dbReference>
<accession>A4CNG6</accession>
<gene>
    <name evidence="6" type="ordered locus">RB2501_00116</name>
</gene>
<evidence type="ECO:0000313" key="6">
    <source>
        <dbReference type="EMBL" id="EAR14433.1"/>
    </source>
</evidence>
<evidence type="ECO:0000256" key="1">
    <source>
        <dbReference type="ARBA" id="ARBA00004127"/>
    </source>
</evidence>
<feature type="transmembrane region" description="Helical" evidence="5">
    <location>
        <begin position="6"/>
        <end position="28"/>
    </location>
</feature>
<dbReference type="KEGG" id="rbi:RB2501_00116"/>
<dbReference type="RefSeq" id="WP_015755221.1">
    <property type="nucleotide sequence ID" value="NC_013222.1"/>
</dbReference>
<dbReference type="GO" id="GO:0012505">
    <property type="term" value="C:endomembrane system"/>
    <property type="evidence" value="ECO:0007669"/>
    <property type="project" value="UniProtKB-SubCell"/>
</dbReference>
<keyword evidence="7" id="KW-1185">Reference proteome</keyword>
<dbReference type="PANTHER" id="PTHR12714:SF24">
    <property type="entry name" value="SLR1182 PROTEIN"/>
    <property type="match status" value="1"/>
</dbReference>
<dbReference type="HOGENOM" id="CLU_065200_4_2_10"/>
<keyword evidence="2 5" id="KW-0812">Transmembrane</keyword>
<sequence>MKTLELRLPPALVFLAFAGAMYLLAAWLPAGEFDFFGRRWLIYALGGAGIVILAVAILQFVFSRTTTDPMHPQKVNRLVTSGIYNYTRNPMYLAMLLFLLAWGLQLGNAFNTLLAAGFVAYMNRFQILPEERVLLDRFGAPYRQYCKLVRRWF</sequence>